<protein>
    <submittedName>
        <fullName evidence="1">Uncharacterized protein</fullName>
    </submittedName>
</protein>
<name>A0AAD7D5D9_MYCRO</name>
<reference evidence="1" key="1">
    <citation type="submission" date="2023-03" db="EMBL/GenBank/DDBJ databases">
        <title>Massive genome expansion in bonnet fungi (Mycena s.s.) driven by repeated elements and novel gene families across ecological guilds.</title>
        <authorList>
            <consortium name="Lawrence Berkeley National Laboratory"/>
            <person name="Harder C.B."/>
            <person name="Miyauchi S."/>
            <person name="Viragh M."/>
            <person name="Kuo A."/>
            <person name="Thoen E."/>
            <person name="Andreopoulos B."/>
            <person name="Lu D."/>
            <person name="Skrede I."/>
            <person name="Drula E."/>
            <person name="Henrissat B."/>
            <person name="Morin E."/>
            <person name="Kohler A."/>
            <person name="Barry K."/>
            <person name="LaButti K."/>
            <person name="Morin E."/>
            <person name="Salamov A."/>
            <person name="Lipzen A."/>
            <person name="Mereny Z."/>
            <person name="Hegedus B."/>
            <person name="Baldrian P."/>
            <person name="Stursova M."/>
            <person name="Weitz H."/>
            <person name="Taylor A."/>
            <person name="Grigoriev I.V."/>
            <person name="Nagy L.G."/>
            <person name="Martin F."/>
            <person name="Kauserud H."/>
        </authorList>
    </citation>
    <scope>NUCLEOTIDE SEQUENCE</scope>
    <source>
        <strain evidence="1">CBHHK067</strain>
    </source>
</reference>
<gene>
    <name evidence="1" type="ORF">B0H17DRAFT_1138933</name>
</gene>
<comment type="caution">
    <text evidence="1">The sequence shown here is derived from an EMBL/GenBank/DDBJ whole genome shotgun (WGS) entry which is preliminary data.</text>
</comment>
<dbReference type="AlphaFoldDB" id="A0AAD7D5D9"/>
<dbReference type="EMBL" id="JARKIE010000126">
    <property type="protein sequence ID" value="KAJ7679919.1"/>
    <property type="molecule type" value="Genomic_DNA"/>
</dbReference>
<sequence length="184" mass="20067">MVPHIQASTVHLAPLKNNLSIPELYEYHAQNSPEHPVFAYSDTSTGTTTSVSYLQAWDGVQSAACSICGDISNAASHSNNHGLIRHTTERKWIDRPNELVATPTPLFAWAQNSAHIATIKTLGAVVGDVQNRWIFKFTSQISQLYSGATLDQEVSDILANAGVVLHTIWGRKLSNDLGYGYGYG</sequence>
<organism evidence="1 2">
    <name type="scientific">Mycena rosella</name>
    <name type="common">Pink bonnet</name>
    <name type="synonym">Agaricus rosellus</name>
    <dbReference type="NCBI Taxonomy" id="1033263"/>
    <lineage>
        <taxon>Eukaryota</taxon>
        <taxon>Fungi</taxon>
        <taxon>Dikarya</taxon>
        <taxon>Basidiomycota</taxon>
        <taxon>Agaricomycotina</taxon>
        <taxon>Agaricomycetes</taxon>
        <taxon>Agaricomycetidae</taxon>
        <taxon>Agaricales</taxon>
        <taxon>Marasmiineae</taxon>
        <taxon>Mycenaceae</taxon>
        <taxon>Mycena</taxon>
    </lineage>
</organism>
<evidence type="ECO:0000313" key="1">
    <source>
        <dbReference type="EMBL" id="KAJ7679919.1"/>
    </source>
</evidence>
<accession>A0AAD7D5D9</accession>
<keyword evidence="2" id="KW-1185">Reference proteome</keyword>
<dbReference type="Proteomes" id="UP001221757">
    <property type="component" value="Unassembled WGS sequence"/>
</dbReference>
<proteinExistence type="predicted"/>
<evidence type="ECO:0000313" key="2">
    <source>
        <dbReference type="Proteomes" id="UP001221757"/>
    </source>
</evidence>